<evidence type="ECO:0000313" key="2">
    <source>
        <dbReference type="EMBL" id="ETR66882.1"/>
    </source>
</evidence>
<dbReference type="PANTHER" id="PTHR13696">
    <property type="entry name" value="P-LOOP CONTAINING NUCLEOSIDE TRIPHOSPHATE HYDROLASE"/>
    <property type="match status" value="1"/>
</dbReference>
<dbReference type="InterPro" id="IPR025669">
    <property type="entry name" value="AAA_dom"/>
</dbReference>
<dbReference type="Proteomes" id="UP000189670">
    <property type="component" value="Unassembled WGS sequence"/>
</dbReference>
<dbReference type="Gene3D" id="3.40.50.300">
    <property type="entry name" value="P-loop containing nucleotide triphosphate hydrolases"/>
    <property type="match status" value="1"/>
</dbReference>
<protein>
    <submittedName>
        <fullName evidence="2">Chromosome partitioning protein</fullName>
    </submittedName>
</protein>
<comment type="caution">
    <text evidence="2">The sequence shown here is derived from an EMBL/GenBank/DDBJ whole genome shotgun (WGS) entry which is preliminary data.</text>
</comment>
<evidence type="ECO:0000259" key="1">
    <source>
        <dbReference type="Pfam" id="PF13614"/>
    </source>
</evidence>
<feature type="domain" description="AAA" evidence="1">
    <location>
        <begin position="1"/>
        <end position="135"/>
    </location>
</feature>
<evidence type="ECO:0000313" key="3">
    <source>
        <dbReference type="Proteomes" id="UP000189670"/>
    </source>
</evidence>
<dbReference type="EMBL" id="ATBP01001685">
    <property type="protein sequence ID" value="ETR66882.1"/>
    <property type="molecule type" value="Genomic_DNA"/>
</dbReference>
<name>A0A1V1NW99_9BACT</name>
<reference evidence="3" key="1">
    <citation type="submission" date="2012-11" db="EMBL/GenBank/DDBJ databases">
        <authorList>
            <person name="Lucero-Rivera Y.E."/>
            <person name="Tovar-Ramirez D."/>
        </authorList>
    </citation>
    <scope>NUCLEOTIDE SEQUENCE [LARGE SCALE GENOMIC DNA]</scope>
    <source>
        <strain evidence="3">Araruama</strain>
    </source>
</reference>
<dbReference type="AlphaFoldDB" id="A0A1V1NW99"/>
<dbReference type="InterPro" id="IPR050678">
    <property type="entry name" value="DNA_Partitioning_ATPase"/>
</dbReference>
<dbReference type="InterPro" id="IPR027417">
    <property type="entry name" value="P-loop_NTPase"/>
</dbReference>
<organism evidence="2 3">
    <name type="scientific">Candidatus Magnetoglobus multicellularis str. Araruama</name>
    <dbReference type="NCBI Taxonomy" id="890399"/>
    <lineage>
        <taxon>Bacteria</taxon>
        <taxon>Pseudomonadati</taxon>
        <taxon>Thermodesulfobacteriota</taxon>
        <taxon>Desulfobacteria</taxon>
        <taxon>Desulfobacterales</taxon>
        <taxon>Desulfobacteraceae</taxon>
        <taxon>Candidatus Magnetoglobus</taxon>
    </lineage>
</organism>
<dbReference type="SUPFAM" id="SSF52540">
    <property type="entry name" value="P-loop containing nucleoside triphosphate hydrolases"/>
    <property type="match status" value="1"/>
</dbReference>
<gene>
    <name evidence="2" type="ORF">OMM_12218</name>
</gene>
<dbReference type="CDD" id="cd02042">
    <property type="entry name" value="ParAB_family"/>
    <property type="match status" value="1"/>
</dbReference>
<dbReference type="PANTHER" id="PTHR13696:SF99">
    <property type="entry name" value="COBYRINIC ACID AC-DIAMIDE SYNTHASE"/>
    <property type="match status" value="1"/>
</dbReference>
<sequence>MIDLDPQAHSSIGMGFEPDSYQYAIHDVLVNKLVIEQAILKTEVENLNLVPSHIRLDRAEQLLTPEMFKETRLHKAIKHLNYDLIFIDCRPTLGTLTINALYASEFILVPCEMARFSLDGFSDFMDTIEHVRNNEDNPKEKIVRILLNKYDSRKKITNDWVLDQLEPFNDILLKTKIRQNEALNQAHMAMEPVITFKPSSPGAQDYESLTEELSALWHL</sequence>
<dbReference type="Pfam" id="PF13614">
    <property type="entry name" value="AAA_31"/>
    <property type="match status" value="1"/>
</dbReference>
<proteinExistence type="predicted"/>
<accession>A0A1V1NW99</accession>